<feature type="non-terminal residue" evidence="1">
    <location>
        <position position="197"/>
    </location>
</feature>
<dbReference type="EMBL" id="JASDAP010000005">
    <property type="protein sequence ID" value="KAK1903434.1"/>
    <property type="molecule type" value="Genomic_DNA"/>
</dbReference>
<dbReference type="AlphaFoldDB" id="A0AAD9CPM3"/>
<name>A0AAD9CPM3_DISEL</name>
<dbReference type="PANTHER" id="PTHR45913:SF21">
    <property type="entry name" value="DUF4371 DOMAIN-CONTAINING PROTEIN"/>
    <property type="match status" value="1"/>
</dbReference>
<proteinExistence type="predicted"/>
<comment type="caution">
    <text evidence="1">The sequence shown here is derived from an EMBL/GenBank/DDBJ whole genome shotgun (WGS) entry which is preliminary data.</text>
</comment>
<accession>A0AAD9CPM3</accession>
<gene>
    <name evidence="1" type="ORF">KUDE01_006390</name>
</gene>
<protein>
    <submittedName>
        <fullName evidence="1">General transcription factor II-I repeat domain containing protein 2</fullName>
    </submittedName>
</protein>
<evidence type="ECO:0000313" key="1">
    <source>
        <dbReference type="EMBL" id="KAK1903434.1"/>
    </source>
</evidence>
<organism evidence="1 2">
    <name type="scientific">Dissostichus eleginoides</name>
    <name type="common">Patagonian toothfish</name>
    <name type="synonym">Dissostichus amissus</name>
    <dbReference type="NCBI Taxonomy" id="100907"/>
    <lineage>
        <taxon>Eukaryota</taxon>
        <taxon>Metazoa</taxon>
        <taxon>Chordata</taxon>
        <taxon>Craniata</taxon>
        <taxon>Vertebrata</taxon>
        <taxon>Euteleostomi</taxon>
        <taxon>Actinopterygii</taxon>
        <taxon>Neopterygii</taxon>
        <taxon>Teleostei</taxon>
        <taxon>Neoteleostei</taxon>
        <taxon>Acanthomorphata</taxon>
        <taxon>Eupercaria</taxon>
        <taxon>Perciformes</taxon>
        <taxon>Notothenioidei</taxon>
        <taxon>Nototheniidae</taxon>
        <taxon>Dissostichus</taxon>
    </lineage>
</organism>
<sequence length="197" mass="22750">MSAVRAFQRKLEVFKSDLQEGLLHFPKLLEQTKGDSRPQNHVGFLEKLIENFKTRFDDFRLGKQVLLYIENPFLVRNVREFSAEAQQIFPWASAASLQSELIDLQENLALKEADCDTPTFWTKMGYAYLFEKDFDCGDAAGWWGRGKLRWSRLRLAEPRQVDLPPACVVSTGGPAITFVLQWGRVLYRWPRVALHVS</sequence>
<reference evidence="1" key="1">
    <citation type="submission" date="2023-04" db="EMBL/GenBank/DDBJ databases">
        <title>Chromosome-level genome of Chaenocephalus aceratus.</title>
        <authorList>
            <person name="Park H."/>
        </authorList>
    </citation>
    <scope>NUCLEOTIDE SEQUENCE</scope>
    <source>
        <strain evidence="1">DE</strain>
        <tissue evidence="1">Muscle</tissue>
    </source>
</reference>
<evidence type="ECO:0000313" key="2">
    <source>
        <dbReference type="Proteomes" id="UP001228049"/>
    </source>
</evidence>
<dbReference type="Proteomes" id="UP001228049">
    <property type="component" value="Unassembled WGS sequence"/>
</dbReference>
<keyword evidence="2" id="KW-1185">Reference proteome</keyword>
<dbReference type="PANTHER" id="PTHR45913">
    <property type="entry name" value="EPM2A-INTERACTING PROTEIN 1"/>
    <property type="match status" value="1"/>
</dbReference>